<dbReference type="EMBL" id="LSMT01000013">
    <property type="protein sequence ID" value="PFX33277.1"/>
    <property type="molecule type" value="Genomic_DNA"/>
</dbReference>
<dbReference type="InterPro" id="IPR050373">
    <property type="entry name" value="Fibrinogen_C-term_domain"/>
</dbReference>
<evidence type="ECO:0000259" key="2">
    <source>
        <dbReference type="PROSITE" id="PS50948"/>
    </source>
</evidence>
<name>A0A2B4SXX8_STYPI</name>
<protein>
    <submittedName>
        <fullName evidence="4">Ryncolin-2</fullName>
    </submittedName>
</protein>
<dbReference type="Pfam" id="PF00024">
    <property type="entry name" value="PAN_1"/>
    <property type="match status" value="1"/>
</dbReference>
<evidence type="ECO:0000256" key="1">
    <source>
        <dbReference type="SAM" id="SignalP"/>
    </source>
</evidence>
<dbReference type="PANTHER" id="PTHR19143">
    <property type="entry name" value="FIBRINOGEN/TENASCIN/ANGIOPOEITIN"/>
    <property type="match status" value="1"/>
</dbReference>
<sequence>MWWKSSCYILLAFLLASVFAQECREERSIKEKALRGFIFKKLLVTSFDQCNINCEKEVTCQSFNFVTGEHSCVLKNCELNNRTKEARPENFCSDPDRLYIRRLNGRASLGSTTELPAESCREIKASEGKDAISGKYWLDPTRSGKAVLVHCNMEATNCADIYEDGKRRDGVYTIIPDDLLAFRVFCDQTTAGGGWTVFQKRVNGSVDFYRNWTDYKHGFGDLNSEFWLGLDKVYRLTSDKNNTLRVDLEDFEGNTRYAEYEMFGVMDENDKYKLILGSYSGETVIFPSSFPSPLPLC</sequence>
<feature type="chain" id="PRO_5012451146" evidence="1">
    <location>
        <begin position="21"/>
        <end position="297"/>
    </location>
</feature>
<feature type="signal peptide" evidence="1">
    <location>
        <begin position="1"/>
        <end position="20"/>
    </location>
</feature>
<dbReference type="STRING" id="50429.A0A2B4SXX8"/>
<keyword evidence="1" id="KW-0732">Signal</keyword>
<dbReference type="OrthoDB" id="6350391at2759"/>
<dbReference type="InterPro" id="IPR002181">
    <property type="entry name" value="Fibrinogen_a/b/g_C_dom"/>
</dbReference>
<dbReference type="AlphaFoldDB" id="A0A2B4SXX8"/>
<dbReference type="PROSITE" id="PS51406">
    <property type="entry name" value="FIBRINOGEN_C_2"/>
    <property type="match status" value="1"/>
</dbReference>
<comment type="caution">
    <text evidence="4">The sequence shown here is derived from an EMBL/GenBank/DDBJ whole genome shotgun (WGS) entry which is preliminary data.</text>
</comment>
<feature type="domain" description="Apple" evidence="2">
    <location>
        <begin position="23"/>
        <end position="104"/>
    </location>
</feature>
<accession>A0A2B4SXX8</accession>
<evidence type="ECO:0000313" key="4">
    <source>
        <dbReference type="EMBL" id="PFX33277.1"/>
    </source>
</evidence>
<dbReference type="GO" id="GO:0005615">
    <property type="term" value="C:extracellular space"/>
    <property type="evidence" value="ECO:0007669"/>
    <property type="project" value="TreeGrafter"/>
</dbReference>
<organism evidence="4 5">
    <name type="scientific">Stylophora pistillata</name>
    <name type="common">Smooth cauliflower coral</name>
    <dbReference type="NCBI Taxonomy" id="50429"/>
    <lineage>
        <taxon>Eukaryota</taxon>
        <taxon>Metazoa</taxon>
        <taxon>Cnidaria</taxon>
        <taxon>Anthozoa</taxon>
        <taxon>Hexacorallia</taxon>
        <taxon>Scleractinia</taxon>
        <taxon>Astrocoeniina</taxon>
        <taxon>Pocilloporidae</taxon>
        <taxon>Stylophora</taxon>
    </lineage>
</organism>
<feature type="domain" description="Fibrinogen C-terminal" evidence="3">
    <location>
        <begin position="149"/>
        <end position="281"/>
    </location>
</feature>
<dbReference type="SUPFAM" id="SSF56496">
    <property type="entry name" value="Fibrinogen C-terminal domain-like"/>
    <property type="match status" value="2"/>
</dbReference>
<dbReference type="InterPro" id="IPR003609">
    <property type="entry name" value="Pan_app"/>
</dbReference>
<dbReference type="SMART" id="SM00186">
    <property type="entry name" value="FBG"/>
    <property type="match status" value="1"/>
</dbReference>
<dbReference type="NCBIfam" id="NF040941">
    <property type="entry name" value="GGGWT_bact"/>
    <property type="match status" value="1"/>
</dbReference>
<evidence type="ECO:0000259" key="3">
    <source>
        <dbReference type="PROSITE" id="PS51406"/>
    </source>
</evidence>
<proteinExistence type="predicted"/>
<dbReference type="Proteomes" id="UP000225706">
    <property type="component" value="Unassembled WGS sequence"/>
</dbReference>
<dbReference type="CDD" id="cd00087">
    <property type="entry name" value="FReD"/>
    <property type="match status" value="1"/>
</dbReference>
<reference evidence="5" key="1">
    <citation type="journal article" date="2017" name="bioRxiv">
        <title>Comparative analysis of the genomes of Stylophora pistillata and Acropora digitifera provides evidence for extensive differences between species of corals.</title>
        <authorList>
            <person name="Voolstra C.R."/>
            <person name="Li Y."/>
            <person name="Liew Y.J."/>
            <person name="Baumgarten S."/>
            <person name="Zoccola D."/>
            <person name="Flot J.-F."/>
            <person name="Tambutte S."/>
            <person name="Allemand D."/>
            <person name="Aranda M."/>
        </authorList>
    </citation>
    <scope>NUCLEOTIDE SEQUENCE [LARGE SCALE GENOMIC DNA]</scope>
</reference>
<dbReference type="InterPro" id="IPR014716">
    <property type="entry name" value="Fibrinogen_a/b/g_C_1"/>
</dbReference>
<evidence type="ECO:0000313" key="5">
    <source>
        <dbReference type="Proteomes" id="UP000225706"/>
    </source>
</evidence>
<dbReference type="Pfam" id="PF00147">
    <property type="entry name" value="Fibrinogen_C"/>
    <property type="match status" value="1"/>
</dbReference>
<dbReference type="Gene3D" id="3.90.215.10">
    <property type="entry name" value="Gamma Fibrinogen, chain A, domain 1"/>
    <property type="match status" value="1"/>
</dbReference>
<keyword evidence="5" id="KW-1185">Reference proteome</keyword>
<gene>
    <name evidence="4" type="primary">Ryncolin-2</name>
    <name evidence="4" type="ORF">AWC38_SpisGene1849</name>
</gene>
<dbReference type="Gene3D" id="2.60.120.1000">
    <property type="match status" value="1"/>
</dbReference>
<dbReference type="PROSITE" id="PS50948">
    <property type="entry name" value="PAN"/>
    <property type="match status" value="1"/>
</dbReference>
<dbReference type="InterPro" id="IPR036056">
    <property type="entry name" value="Fibrinogen-like_C"/>
</dbReference>